<evidence type="ECO:0000259" key="6">
    <source>
        <dbReference type="PROSITE" id="PS50002"/>
    </source>
</evidence>
<gene>
    <name evidence="7" type="ORF">JR316_002228</name>
</gene>
<evidence type="ECO:0000256" key="1">
    <source>
        <dbReference type="ARBA" id="ARBA00022443"/>
    </source>
</evidence>
<feature type="region of interest" description="Disordered" evidence="3">
    <location>
        <begin position="1317"/>
        <end position="1368"/>
    </location>
</feature>
<reference evidence="7" key="1">
    <citation type="submission" date="2021-02" db="EMBL/GenBank/DDBJ databases">
        <title>Psilocybe cubensis genome.</title>
        <authorList>
            <person name="Mckernan K.J."/>
            <person name="Crawford S."/>
            <person name="Trippe A."/>
            <person name="Kane L.T."/>
            <person name="Mclaughlin S."/>
        </authorList>
    </citation>
    <scope>NUCLEOTIDE SEQUENCE [LARGE SCALE GENOMIC DNA]</scope>
    <source>
        <strain evidence="7">MGC-MH-2018</strain>
    </source>
</reference>
<name>A0A8H7Y7T2_PSICU</name>
<evidence type="ECO:0000256" key="2">
    <source>
        <dbReference type="PROSITE-ProRule" id="PRU00192"/>
    </source>
</evidence>
<protein>
    <recommendedName>
        <fullName evidence="6">SH3 domain-containing protein</fullName>
    </recommendedName>
</protein>
<evidence type="ECO:0000256" key="5">
    <source>
        <dbReference type="SAM" id="SignalP"/>
    </source>
</evidence>
<comment type="caution">
    <text evidence="7">The sequence shown here is derived from an EMBL/GenBank/DDBJ whole genome shotgun (WGS) entry which is preliminary data.</text>
</comment>
<dbReference type="SUPFAM" id="SSF50965">
    <property type="entry name" value="Galactose oxidase, central domain"/>
    <property type="match status" value="2"/>
</dbReference>
<keyword evidence="5" id="KW-0732">Signal</keyword>
<dbReference type="Pfam" id="PF12768">
    <property type="entry name" value="Rax2"/>
    <property type="match status" value="1"/>
</dbReference>
<sequence length="1422" mass="146355">MFPQFFTLFLALVFFHGSQAANPLVDFDRMGKVGLAGAFAGLDFFNGSTAAFDPTTSTLLSRASDGSLTRLASTNVGGSILTGCALGNVFYLAGSFSSVNGVSAANIASYTTSSGTFAALGSGGPNGQINTVFCDTKGEKVWVGGKFSAPGASVAIFDIKAASWSGPPFAGISGAGAEVTSITTNSSDTSLFFSGSFVTAFGNANAVLNGTNNPNVPFSPGASPFSSSLVPIPLTSANIQIQGQPSSLQTGFTDIRNALCPAGADGPGNSWFAQDNSTPLINVQTFSSIFASGVRLGNTFQPNHGTTGFSVTTLPDNKVQTLKYVDPTTGQNQTCTDPCPLSTDPSVLYQDFLFNGDLTITGVQIKLSQFTGSGPGLHILQLLSSGAFASSIDANNGQSCFAPNPSNTTKNGDWFSKVANTKIPGTVQTVLVSDVIIGTPSASGPSFTWNPYISGAGDYDVNLLIPGCTNFQDCPLRTDVKVQMFPGPGLNPIITTISQTNQDDASVLIYSGPVHPSTTDFGVTITMSLADEPSGNGQGGKFEIIADRVQFVLKSATVSTSGDNNGSTVGGTGLVRGFGFLEWPLSSTSVDPSVDGKTAFPNTTLTALDSLGFDLLNGMGGTSALVSAGLSVNAVAHHPSGIFVGGLFTLTSGPASGSSNIVIFKNGALASLAEGGLNGEVTALALIGDQLFVGGSFNGTESGSTSNLRNIAVYDIQKNSWSSLDGGLNGNVASLGLANGQLQVAGNFTETVSASNNIGGISVTGFANWDIKSGSWVNSGGFVAGKMTFIGNSTSSESQFIAGNVAASQKFGASGLVMLKNNGENGPSVTPLSIGLDSGVSSQSTAATKLRRRSQLQLPSSSAWISHMKFSHIFSRQSNTNQIPTLSAPLPAPGPAVLAGAFWTNKTSNKELTILGGNFTFTPPGSTTFAVGVAIYDPISGSIQALSGPQINGTVRTLLVDDNSLYVGGEFTLSAGSDTAVNGLALYDLAANAWDLNGLQILQPSPGSSVVVRSISKSTSKPTTVIVAGSFSQAGSLSCQAICSFDTVTRQWNALGNGIQGQVASVSYAGDNQNTLIAAGSISLSDNTASNVVQYSLQNATWSAIGSGSDIPGPISAVGVNSGNASSIFAAGKSTDGSSSFLSFWDGNKWSTLGSTFQEGTTVAQLTMVPLQNSHDANGVIESDRVLMISGSLSTTAGNSSSALFDGRNLIPFIVSTSATGSAGSVSSLFHSFSSFSFSQRKFLATGVVILISIAIAAGVVFLLALIGILWTLFSRKEDKLNKYDVAEDEDDDSTRHRPSSLLEHINAATRTTIIGASPYSNSSEKEEQTTGSPHADQDPFGPDASNYMRAETPSDAVGGLLGEETSRPAHARYSFDGTGEGELPISSGAEVEVLDDRDPAWWYARDVRTGQEGVVPAAYLY</sequence>
<evidence type="ECO:0000256" key="4">
    <source>
        <dbReference type="SAM" id="Phobius"/>
    </source>
</evidence>
<dbReference type="EMBL" id="JAFIQS010000002">
    <property type="protein sequence ID" value="KAG5172725.1"/>
    <property type="molecule type" value="Genomic_DNA"/>
</dbReference>
<dbReference type="PANTHER" id="PTHR31778:SF2">
    <property type="entry name" value="BUD SITE SELECTION PROTEIN RAX2"/>
    <property type="match status" value="1"/>
</dbReference>
<dbReference type="GO" id="GO:1902929">
    <property type="term" value="C:plasma membrane of growing cell tip"/>
    <property type="evidence" value="ECO:0007669"/>
    <property type="project" value="TreeGrafter"/>
</dbReference>
<dbReference type="Gene3D" id="2.120.10.80">
    <property type="entry name" value="Kelch-type beta propeller"/>
    <property type="match status" value="1"/>
</dbReference>
<dbReference type="InterPro" id="IPR011043">
    <property type="entry name" value="Gal_Oxase/kelch_b-propeller"/>
</dbReference>
<evidence type="ECO:0000313" key="7">
    <source>
        <dbReference type="EMBL" id="KAG5172725.1"/>
    </source>
</evidence>
<keyword evidence="1 2" id="KW-0728">SH3 domain</keyword>
<feature type="chain" id="PRO_5034370444" description="SH3 domain-containing protein" evidence="5">
    <location>
        <begin position="21"/>
        <end position="1422"/>
    </location>
</feature>
<dbReference type="InterPro" id="IPR001452">
    <property type="entry name" value="SH3_domain"/>
</dbReference>
<dbReference type="Pfam" id="PF00018">
    <property type="entry name" value="SH3_1"/>
    <property type="match status" value="1"/>
</dbReference>
<keyword evidence="4" id="KW-0472">Membrane</keyword>
<feature type="transmembrane region" description="Helical" evidence="4">
    <location>
        <begin position="1243"/>
        <end position="1274"/>
    </location>
</feature>
<feature type="signal peptide" evidence="5">
    <location>
        <begin position="1"/>
        <end position="20"/>
    </location>
</feature>
<dbReference type="Pfam" id="PF20842">
    <property type="entry name" value="Rax2_2"/>
    <property type="match status" value="1"/>
</dbReference>
<organism evidence="7">
    <name type="scientific">Psilocybe cubensis</name>
    <name type="common">Psychedelic mushroom</name>
    <name type="synonym">Stropharia cubensis</name>
    <dbReference type="NCBI Taxonomy" id="181762"/>
    <lineage>
        <taxon>Eukaryota</taxon>
        <taxon>Fungi</taxon>
        <taxon>Dikarya</taxon>
        <taxon>Basidiomycota</taxon>
        <taxon>Agaricomycotina</taxon>
        <taxon>Agaricomycetes</taxon>
        <taxon>Agaricomycetidae</taxon>
        <taxon>Agaricales</taxon>
        <taxon>Agaricineae</taxon>
        <taxon>Strophariaceae</taxon>
        <taxon>Psilocybe</taxon>
    </lineage>
</organism>
<dbReference type="InterPro" id="IPR048265">
    <property type="entry name" value="Rax2-like_third"/>
</dbReference>
<dbReference type="SMART" id="SM00326">
    <property type="entry name" value="SH3"/>
    <property type="match status" value="1"/>
</dbReference>
<dbReference type="SUPFAM" id="SSF50044">
    <property type="entry name" value="SH3-domain"/>
    <property type="match status" value="1"/>
</dbReference>
<keyword evidence="4" id="KW-1133">Transmembrane helix</keyword>
<dbReference type="Gene3D" id="2.30.30.40">
    <property type="entry name" value="SH3 Domains"/>
    <property type="match status" value="1"/>
</dbReference>
<dbReference type="OrthoDB" id="2503993at2759"/>
<dbReference type="PROSITE" id="PS50002">
    <property type="entry name" value="SH3"/>
    <property type="match status" value="1"/>
</dbReference>
<dbReference type="InterPro" id="IPR036028">
    <property type="entry name" value="SH3-like_dom_sf"/>
</dbReference>
<evidence type="ECO:0000256" key="3">
    <source>
        <dbReference type="SAM" id="MobiDB-lite"/>
    </source>
</evidence>
<dbReference type="InterPro" id="IPR048266">
    <property type="entry name" value="Rax2-like_second"/>
</dbReference>
<dbReference type="PANTHER" id="PTHR31778">
    <property type="entry name" value="BUD SITE SELECTION PROTEIN RAX2"/>
    <property type="match status" value="1"/>
</dbReference>
<dbReference type="InterPro" id="IPR024982">
    <property type="entry name" value="Rax2-like_C"/>
</dbReference>
<feature type="domain" description="SH3" evidence="6">
    <location>
        <begin position="1365"/>
        <end position="1422"/>
    </location>
</feature>
<dbReference type="Pfam" id="PF20843">
    <property type="entry name" value="Rax2_3"/>
    <property type="match status" value="1"/>
</dbReference>
<proteinExistence type="predicted"/>
<accession>A0A8H7Y7T2</accession>
<dbReference type="InterPro" id="IPR015915">
    <property type="entry name" value="Kelch-typ_b-propeller"/>
</dbReference>
<keyword evidence="4" id="KW-0812">Transmembrane</keyword>